<keyword evidence="4" id="KW-0934">Plastid</keyword>
<protein>
    <recommendedName>
        <fullName evidence="15">phytol kinase</fullName>
        <ecNumber evidence="15">2.7.1.182</ecNumber>
    </recommendedName>
</protein>
<evidence type="ECO:0000256" key="10">
    <source>
        <dbReference type="ARBA" id="ARBA00022833"/>
    </source>
</evidence>
<dbReference type="SUPFAM" id="SSF144232">
    <property type="entry name" value="HIT/MYND zinc finger-like"/>
    <property type="match status" value="1"/>
</dbReference>
<proteinExistence type="inferred from homology"/>
<evidence type="ECO:0000256" key="14">
    <source>
        <dbReference type="ARBA" id="ARBA00024015"/>
    </source>
</evidence>
<keyword evidence="11" id="KW-0809">Transit peptide</keyword>
<evidence type="ECO:0000256" key="4">
    <source>
        <dbReference type="ARBA" id="ARBA00022640"/>
    </source>
</evidence>
<accession>A0A836BU57</accession>
<evidence type="ECO:0000256" key="15">
    <source>
        <dbReference type="ARBA" id="ARBA00039024"/>
    </source>
</evidence>
<dbReference type="Gene3D" id="6.10.140.2220">
    <property type="match status" value="1"/>
</dbReference>
<evidence type="ECO:0000256" key="6">
    <source>
        <dbReference type="ARBA" id="ARBA00022692"/>
    </source>
</evidence>
<evidence type="ECO:0000256" key="13">
    <source>
        <dbReference type="ARBA" id="ARBA00023136"/>
    </source>
</evidence>
<dbReference type="GO" id="GO:0009507">
    <property type="term" value="C:chloroplast"/>
    <property type="evidence" value="ECO:0007669"/>
    <property type="project" value="UniProtKB-SubCell"/>
</dbReference>
<dbReference type="PANTHER" id="PTHR32523">
    <property type="entry name" value="PHYTOL KINASE 1, CHLOROPLASTIC"/>
    <property type="match status" value="1"/>
</dbReference>
<keyword evidence="20" id="KW-1185">Reference proteome</keyword>
<reference evidence="19" key="1">
    <citation type="journal article" date="2020" name="bioRxiv">
        <title>Comparative genomics of Chlamydomonas.</title>
        <authorList>
            <person name="Craig R.J."/>
            <person name="Hasan A.R."/>
            <person name="Ness R.W."/>
            <person name="Keightley P.D."/>
        </authorList>
    </citation>
    <scope>NUCLEOTIDE SEQUENCE</scope>
    <source>
        <strain evidence="19">CCAP 11/70</strain>
    </source>
</reference>
<evidence type="ECO:0000256" key="3">
    <source>
        <dbReference type="ARBA" id="ARBA00022528"/>
    </source>
</evidence>
<dbReference type="AlphaFoldDB" id="A0A836BU57"/>
<evidence type="ECO:0000256" key="5">
    <source>
        <dbReference type="ARBA" id="ARBA00022679"/>
    </source>
</evidence>
<dbReference type="GO" id="GO:0010276">
    <property type="term" value="F:phytol kinase activity"/>
    <property type="evidence" value="ECO:0007669"/>
    <property type="project" value="UniProtKB-EC"/>
</dbReference>
<name>A0A836BU57_9CHLO</name>
<comment type="subcellular location">
    <subcellularLocation>
        <location evidence="1">Plastid</location>
        <location evidence="1">Chloroplast membrane</location>
        <topology evidence="1">Multi-pass membrane protein</topology>
    </subcellularLocation>
</comment>
<dbReference type="PANTHER" id="PTHR32523:SF8">
    <property type="entry name" value="DOLICHOL KINASE"/>
    <property type="match status" value="1"/>
</dbReference>
<evidence type="ECO:0000256" key="8">
    <source>
        <dbReference type="ARBA" id="ARBA00022771"/>
    </source>
</evidence>
<dbReference type="GO" id="GO:0016020">
    <property type="term" value="C:membrane"/>
    <property type="evidence" value="ECO:0007669"/>
    <property type="project" value="UniProtKB-SubCell"/>
</dbReference>
<dbReference type="Proteomes" id="UP000612055">
    <property type="component" value="Unassembled WGS sequence"/>
</dbReference>
<evidence type="ECO:0000256" key="1">
    <source>
        <dbReference type="ARBA" id="ARBA00004508"/>
    </source>
</evidence>
<sequence>MATIASLGKLWRAYMDSGDQLLELFCNSDRPDLSRKVERSAQLKADRDMLHSAQVGMSASLWLTGMGEAGAEGDSGAGGSGAAAVAATEVAWEELWEHHGQVLAASLGLWQHARLDQLPVPNEARLPPEPGVPPGLQLAELEAKSAEALGRLSRGQGLGGAYPKRLLPTFESFFAVLGPGEPSLSPAEAVLALETSAWVLAMTSEGLADGGTQQERGRTPREDLLHWLGIAVKHMWLASSRVRNAWRDAADPRRADLILRLRGAGLGASLDCALRLAFTATQRADAPDPQAAKMLSDVPQHISFTCQCLRHGGLGLEALAPAEGDSREAVLGEAGGLVLTLRQQGAELAAAGRAGALAVELEAYGMQAASRLAARLAADAAGLQPPHHPERDESITRALVMCVYDIEDLSGQLGDPTAPARLLACQPHRLLAAACKLLCAPRLPAAAAGAGPAGAGRGAAAREPAAPTAYSWASTWRSRLMAAVQRCAYGLAANPALSARVRRWLRVREEGCSAGAQPVLAAEAEAASGAAAEAEAERGCMGQAWLAALRTARQATEGGEGALGLLLLHSARRPPAGPGEGSNAAFRQAAAALAPLVRGEVGDWLAPPEAVAAVESLARIPAAQLRNDVAAVLAAPLPLPLAVPPEGWRLTRLRVCGYPGCESFGERCESDLPLKQCGGCKGLRYCGANCQRAHWREGHSAECKALAAARRAAEAAS</sequence>
<dbReference type="Pfam" id="PF01753">
    <property type="entry name" value="zf-MYND"/>
    <property type="match status" value="1"/>
</dbReference>
<dbReference type="PROSITE" id="PS50865">
    <property type="entry name" value="ZF_MYND_2"/>
    <property type="match status" value="1"/>
</dbReference>
<keyword evidence="5" id="KW-0808">Transferase</keyword>
<evidence type="ECO:0000256" key="7">
    <source>
        <dbReference type="ARBA" id="ARBA00022723"/>
    </source>
</evidence>
<keyword evidence="12" id="KW-1133">Transmembrane helix</keyword>
<keyword evidence="8 17" id="KW-0863">Zinc-finger</keyword>
<keyword evidence="7" id="KW-0479">Metal-binding</keyword>
<evidence type="ECO:0000256" key="12">
    <source>
        <dbReference type="ARBA" id="ARBA00022989"/>
    </source>
</evidence>
<dbReference type="OrthoDB" id="553185at2759"/>
<comment type="pathway">
    <text evidence="14">Cofactor biosynthesis; tocopherol biosynthesis.</text>
</comment>
<evidence type="ECO:0000259" key="18">
    <source>
        <dbReference type="PROSITE" id="PS50865"/>
    </source>
</evidence>
<dbReference type="InterPro" id="IPR039606">
    <property type="entry name" value="Phytol/farnesol_kinase"/>
</dbReference>
<comment type="catalytic activity">
    <reaction evidence="16">
        <text>phytol + CTP = phytyl phosphate + CDP + H(+)</text>
        <dbReference type="Rhea" id="RHEA:38055"/>
        <dbReference type="ChEBI" id="CHEBI:15378"/>
        <dbReference type="ChEBI" id="CHEBI:17327"/>
        <dbReference type="ChEBI" id="CHEBI:37563"/>
        <dbReference type="ChEBI" id="CHEBI:58069"/>
        <dbReference type="ChEBI" id="CHEBI:75483"/>
        <dbReference type="EC" id="2.7.1.182"/>
    </reaction>
</comment>
<organism evidence="19 20">
    <name type="scientific">Edaphochlamys debaryana</name>
    <dbReference type="NCBI Taxonomy" id="47281"/>
    <lineage>
        <taxon>Eukaryota</taxon>
        <taxon>Viridiplantae</taxon>
        <taxon>Chlorophyta</taxon>
        <taxon>core chlorophytes</taxon>
        <taxon>Chlorophyceae</taxon>
        <taxon>CS clade</taxon>
        <taxon>Chlamydomonadales</taxon>
        <taxon>Chlamydomonadales incertae sedis</taxon>
        <taxon>Edaphochlamys</taxon>
    </lineage>
</organism>
<evidence type="ECO:0000313" key="19">
    <source>
        <dbReference type="EMBL" id="KAG2489206.1"/>
    </source>
</evidence>
<keyword evidence="6" id="KW-0812">Transmembrane</keyword>
<keyword evidence="10" id="KW-0862">Zinc</keyword>
<dbReference type="EMBL" id="JAEHOE010000075">
    <property type="protein sequence ID" value="KAG2489206.1"/>
    <property type="molecule type" value="Genomic_DNA"/>
</dbReference>
<feature type="domain" description="MYND-type" evidence="18">
    <location>
        <begin position="661"/>
        <end position="703"/>
    </location>
</feature>
<keyword evidence="3" id="KW-0150">Chloroplast</keyword>
<evidence type="ECO:0000256" key="16">
    <source>
        <dbReference type="ARBA" id="ARBA00048889"/>
    </source>
</evidence>
<evidence type="ECO:0000313" key="20">
    <source>
        <dbReference type="Proteomes" id="UP000612055"/>
    </source>
</evidence>
<evidence type="ECO:0000256" key="11">
    <source>
        <dbReference type="ARBA" id="ARBA00022946"/>
    </source>
</evidence>
<evidence type="ECO:0000256" key="17">
    <source>
        <dbReference type="PROSITE-ProRule" id="PRU00134"/>
    </source>
</evidence>
<gene>
    <name evidence="19" type="ORF">HYH03_012230</name>
</gene>
<dbReference type="GO" id="GO:0008270">
    <property type="term" value="F:zinc ion binding"/>
    <property type="evidence" value="ECO:0007669"/>
    <property type="project" value="UniProtKB-KW"/>
</dbReference>
<dbReference type="EC" id="2.7.1.182" evidence="15"/>
<dbReference type="InterPro" id="IPR002893">
    <property type="entry name" value="Znf_MYND"/>
</dbReference>
<evidence type="ECO:0000256" key="9">
    <source>
        <dbReference type="ARBA" id="ARBA00022777"/>
    </source>
</evidence>
<keyword evidence="13" id="KW-0472">Membrane</keyword>
<keyword evidence="9" id="KW-0418">Kinase</keyword>
<comment type="similarity">
    <text evidence="2">Belongs to the polyprenol kinase family.</text>
</comment>
<comment type="caution">
    <text evidence="19">The sequence shown here is derived from an EMBL/GenBank/DDBJ whole genome shotgun (WGS) entry which is preliminary data.</text>
</comment>
<evidence type="ECO:0000256" key="2">
    <source>
        <dbReference type="ARBA" id="ARBA00010794"/>
    </source>
</evidence>